<dbReference type="AlphaFoldDB" id="A0A7I8WDG9"/>
<dbReference type="InterPro" id="IPR013761">
    <property type="entry name" value="SAM/pointed_sf"/>
</dbReference>
<dbReference type="PANTHER" id="PTHR12515">
    <property type="entry name" value="STERILE ALPHA MOTIF DOMAIN CONTAINING PROTEIN 4-RELATED"/>
    <property type="match status" value="1"/>
</dbReference>
<dbReference type="Pfam" id="PF26034">
    <property type="entry name" value="PHAT_SMAUG"/>
    <property type="match status" value="1"/>
</dbReference>
<feature type="domain" description="SMAUG/ZCCHC2-like PHAT" evidence="5">
    <location>
        <begin position="71"/>
        <end position="171"/>
    </location>
</feature>
<evidence type="ECO:0000256" key="4">
    <source>
        <dbReference type="SAM" id="MobiDB-lite"/>
    </source>
</evidence>
<sequence length="506" mass="58110">MMNHSAINSFLKTPDYSLYRDQVNNVMAQFNMWNDCEQTVALFKLVHSMRPTHARLLCRTLEQSLNNDEALKKSDEEANDSAYLRRLAQETDTAGALRNLLAHIPLLRPGLKEVKQDYICLIKRLMQLAAHEGRQTEECRQLAMYLVLHPALTQTEIQEFKTWYSDLEQQQQLMSIRAPNVTSNDKEENTSSWPPSSLGDSGLELNYIVDDNTYGSAWTQHRPLGYSGSMGVTNNVSTTRFKLQTIDPTPQPCFEKSKVCSTISSPPGLCNIYNNKPHRPLQRTESLIPNTPQWKTNYHPKLSPQSSGSSSDSKESRHTSFLDQQYQIWLRHLRLKKYENIFQDMTYDEMLNTKSEWLLSQRVTNGAANKILSNIQKLKDRLNILNKLQSKTIEEGSIKDILSELKSIIYSPSKPYDGMPASSSDEEDIISQTIAVFEKVSSWLLTNNSDVENSTTLQRLVDHISTYKTLTEQQQSQLICLKDKMIILKRHNLFKKFSKRSPSYNK</sequence>
<dbReference type="GO" id="GO:0000289">
    <property type="term" value="P:nuclear-transcribed mRNA poly(A) tail shortening"/>
    <property type="evidence" value="ECO:0007669"/>
    <property type="project" value="TreeGrafter"/>
</dbReference>
<evidence type="ECO:0000256" key="3">
    <source>
        <dbReference type="SAM" id="Coils"/>
    </source>
</evidence>
<dbReference type="EMBL" id="CAJFCJ010000036">
    <property type="protein sequence ID" value="CAD5126246.1"/>
    <property type="molecule type" value="Genomic_DNA"/>
</dbReference>
<dbReference type="Proteomes" id="UP000549394">
    <property type="component" value="Unassembled WGS sequence"/>
</dbReference>
<keyword evidence="2" id="KW-0963">Cytoplasm</keyword>
<comment type="caution">
    <text evidence="6">The sequence shown here is derived from an EMBL/GenBank/DDBJ whole genome shotgun (WGS) entry which is preliminary data.</text>
</comment>
<dbReference type="GO" id="GO:0000932">
    <property type="term" value="C:P-body"/>
    <property type="evidence" value="ECO:0007669"/>
    <property type="project" value="TreeGrafter"/>
</dbReference>
<dbReference type="InterPro" id="IPR050897">
    <property type="entry name" value="SMAUG/VTS1_RNA-bind"/>
</dbReference>
<reference evidence="6 7" key="1">
    <citation type="submission" date="2020-08" db="EMBL/GenBank/DDBJ databases">
        <authorList>
            <person name="Hejnol A."/>
        </authorList>
    </citation>
    <scope>NUCLEOTIDE SEQUENCE [LARGE SCALE GENOMIC DNA]</scope>
</reference>
<dbReference type="Gene3D" id="1.25.40.170">
    <property type="entry name" value="Smaug, PHAT domain"/>
    <property type="match status" value="1"/>
</dbReference>
<dbReference type="PANTHER" id="PTHR12515:SF5">
    <property type="entry name" value="PROTEIN SMAUG"/>
    <property type="match status" value="1"/>
</dbReference>
<feature type="region of interest" description="Disordered" evidence="4">
    <location>
        <begin position="290"/>
        <end position="317"/>
    </location>
</feature>
<protein>
    <recommendedName>
        <fullName evidence="5">SMAUG/ZCCHC2-like PHAT domain-containing protein</fullName>
    </recommendedName>
</protein>
<dbReference type="OrthoDB" id="2155283at2759"/>
<dbReference type="GO" id="GO:0003729">
    <property type="term" value="F:mRNA binding"/>
    <property type="evidence" value="ECO:0007669"/>
    <property type="project" value="TreeGrafter"/>
</dbReference>
<name>A0A7I8WDG9_9ANNE</name>
<gene>
    <name evidence="6" type="ORF">DGYR_LOCUS13498</name>
</gene>
<proteinExistence type="predicted"/>
<keyword evidence="3" id="KW-0175">Coiled coil</keyword>
<evidence type="ECO:0000313" key="7">
    <source>
        <dbReference type="Proteomes" id="UP000549394"/>
    </source>
</evidence>
<dbReference type="SUPFAM" id="SSF47769">
    <property type="entry name" value="SAM/Pointed domain"/>
    <property type="match status" value="1"/>
</dbReference>
<dbReference type="Gene3D" id="1.10.150.50">
    <property type="entry name" value="Transcription Factor, Ets-1"/>
    <property type="match status" value="1"/>
</dbReference>
<dbReference type="InterPro" id="IPR058599">
    <property type="entry name" value="PHAT_Smg/ZCCHC2-like"/>
</dbReference>
<dbReference type="InterPro" id="IPR037093">
    <property type="entry name" value="PHAT_dom_sf"/>
</dbReference>
<dbReference type="GO" id="GO:0030371">
    <property type="term" value="F:translation repressor activity"/>
    <property type="evidence" value="ECO:0007669"/>
    <property type="project" value="InterPro"/>
</dbReference>
<comment type="subcellular location">
    <subcellularLocation>
        <location evidence="1">Cytoplasm</location>
    </subcellularLocation>
</comment>
<feature type="coiled-coil region" evidence="3">
    <location>
        <begin position="368"/>
        <end position="395"/>
    </location>
</feature>
<keyword evidence="7" id="KW-1185">Reference proteome</keyword>
<evidence type="ECO:0000259" key="5">
    <source>
        <dbReference type="Pfam" id="PF26034"/>
    </source>
</evidence>
<evidence type="ECO:0000313" key="6">
    <source>
        <dbReference type="EMBL" id="CAD5126246.1"/>
    </source>
</evidence>
<organism evidence="6 7">
    <name type="scientific">Dimorphilus gyrociliatus</name>
    <dbReference type="NCBI Taxonomy" id="2664684"/>
    <lineage>
        <taxon>Eukaryota</taxon>
        <taxon>Metazoa</taxon>
        <taxon>Spiralia</taxon>
        <taxon>Lophotrochozoa</taxon>
        <taxon>Annelida</taxon>
        <taxon>Polychaeta</taxon>
        <taxon>Polychaeta incertae sedis</taxon>
        <taxon>Dinophilidae</taxon>
        <taxon>Dimorphilus</taxon>
    </lineage>
</organism>
<evidence type="ECO:0000256" key="2">
    <source>
        <dbReference type="ARBA" id="ARBA00022490"/>
    </source>
</evidence>
<accession>A0A7I8WDG9</accession>
<evidence type="ECO:0000256" key="1">
    <source>
        <dbReference type="ARBA" id="ARBA00004496"/>
    </source>
</evidence>